<sequence length="813" mass="91392">MRSSAIFGLATHFGSSTRLLFGSVGDQARPMKTARVNNELTLMIPSRAVMWIAVPNLAVLSTSAFICVFRRDSGDGSGGVGFPGVDLGEDRFGSGSFNPEEIGGRKLEINNTVEAFTDPELLLKAEEHDGHEEEGDLSLAKSYDFKLLLKSGNVNKAVLGRSHFVEVPHIKQLRSWDCGLACVLMVLRTLGINHYDLQDLEEICRTTSIWTVDLAYLLQKLSIRFSFFTVTLGANPDFSMEKFYKEQLANDICRVDMLFQRSVEEGIKIEHRSIKGEEIIYFILSGKYIVIALVDQCILSQPWKEDVRMPIFYTGAAAYTGHYVIICGYDAQTDEFEIRDPASSRKSDRISSRCLEEARKSYGTDEDILLKATCLPPQTPNLYGCDPWKKYQSPVDTPAGDSPENTIIPPTIPSYPHFRFRPINDRFSEVEHLLPTIRDPSYYIKYLNRSCEDPFRDCLIELLDEEPVACLISDAMFYFTQAVADDLKLPRMVLRTSSLGCAIGYGALPFFSEQGGFNLTKQDPDYEAPVPEYPLMKVKDMLKVAVNPKGYGELVTNMLKQMKASSGLIWNTFKELEEPELETINHTFQVPSFTLGPFHKYFPASSTSLVKQDRTIFSWLDTQPPKSAIYVSFGSVARITVLEFQEVAHGLENTSSPFLWVVRPGMVLGSEWLESLPEKFLEKVCDRGRVVKWCPQQEVLAHPSIGCFWTHSGWNSTLESICEGVPMICSPCFADQPIIARYVSDVWNIGVLLEDGFERVGIGIAIKRAMMDNEGEEMRERISRLKVKVNLSLDEGGSSNKSLKSLVDYISSF</sequence>
<keyword evidence="4" id="KW-1185">Reference proteome</keyword>
<dbReference type="InterPro" id="IPR002213">
    <property type="entry name" value="UDP_glucos_trans"/>
</dbReference>
<dbReference type="Proteomes" id="UP000326396">
    <property type="component" value="Linkage Group LG14"/>
</dbReference>
<protein>
    <submittedName>
        <fullName evidence="3">Uncharacterized protein</fullName>
    </submittedName>
</protein>
<dbReference type="SMR" id="A0A5N6P911"/>
<comment type="similarity">
    <text evidence="1">Belongs to the UDP-glycosyltransferase family.</text>
</comment>
<name>A0A5N6P911_9ASTR</name>
<dbReference type="Pfam" id="PF00201">
    <property type="entry name" value="UDPGT"/>
    <property type="match status" value="1"/>
</dbReference>
<dbReference type="Gene3D" id="3.90.70.10">
    <property type="entry name" value="Cysteine proteinases"/>
    <property type="match status" value="1"/>
</dbReference>
<dbReference type="EMBL" id="SZYD01000006">
    <property type="protein sequence ID" value="KAD5962049.1"/>
    <property type="molecule type" value="Genomic_DNA"/>
</dbReference>
<evidence type="ECO:0000256" key="2">
    <source>
        <dbReference type="ARBA" id="ARBA00022679"/>
    </source>
</evidence>
<dbReference type="PANTHER" id="PTHR11926:SF1426">
    <property type="entry name" value="UDP-GLYCOSYLTRANSFERASE SUPERFAMILY PROTEIN-RELATED"/>
    <property type="match status" value="1"/>
</dbReference>
<proteinExistence type="inferred from homology"/>
<dbReference type="OrthoDB" id="206796at2759"/>
<dbReference type="Pfam" id="PF09778">
    <property type="entry name" value="Guanylate_cyc_2"/>
    <property type="match status" value="1"/>
</dbReference>
<dbReference type="CDD" id="cd03784">
    <property type="entry name" value="GT1_Gtf-like"/>
    <property type="match status" value="1"/>
</dbReference>
<gene>
    <name evidence="3" type="ORF">E3N88_13522</name>
</gene>
<dbReference type="Gene3D" id="3.40.50.2000">
    <property type="entry name" value="Glycogen Phosphorylase B"/>
    <property type="match status" value="2"/>
</dbReference>
<dbReference type="SUPFAM" id="SSF53756">
    <property type="entry name" value="UDP-Glycosyltransferase/glycogen phosphorylase"/>
    <property type="match status" value="1"/>
</dbReference>
<dbReference type="AlphaFoldDB" id="A0A5N6P911"/>
<evidence type="ECO:0000313" key="4">
    <source>
        <dbReference type="Proteomes" id="UP000326396"/>
    </source>
</evidence>
<dbReference type="GO" id="GO:0080044">
    <property type="term" value="F:quercetin 7-O-glucosyltransferase activity"/>
    <property type="evidence" value="ECO:0007669"/>
    <property type="project" value="TreeGrafter"/>
</dbReference>
<dbReference type="InterPro" id="IPR018616">
    <property type="entry name" value="GUCD1"/>
</dbReference>
<evidence type="ECO:0000256" key="1">
    <source>
        <dbReference type="ARBA" id="ARBA00009995"/>
    </source>
</evidence>
<dbReference type="PANTHER" id="PTHR11926">
    <property type="entry name" value="GLUCOSYL/GLUCURONOSYL TRANSFERASES"/>
    <property type="match status" value="1"/>
</dbReference>
<accession>A0A5N6P911</accession>
<keyword evidence="2" id="KW-0808">Transferase</keyword>
<evidence type="ECO:0000313" key="3">
    <source>
        <dbReference type="EMBL" id="KAD5962049.1"/>
    </source>
</evidence>
<comment type="caution">
    <text evidence="3">The sequence shown here is derived from an EMBL/GenBank/DDBJ whole genome shotgun (WGS) entry which is preliminary data.</text>
</comment>
<dbReference type="FunFam" id="3.40.50.2000:FF:000040">
    <property type="entry name" value="UDP-glycosyltransferase 76C1"/>
    <property type="match status" value="1"/>
</dbReference>
<dbReference type="GO" id="GO:0080043">
    <property type="term" value="F:quercetin 3-O-glucosyltransferase activity"/>
    <property type="evidence" value="ECO:0007669"/>
    <property type="project" value="TreeGrafter"/>
</dbReference>
<reference evidence="3 4" key="1">
    <citation type="submission" date="2019-05" db="EMBL/GenBank/DDBJ databases">
        <title>Mikania micrantha, genome provides insights into the molecular mechanism of rapid growth.</title>
        <authorList>
            <person name="Liu B."/>
        </authorList>
    </citation>
    <scope>NUCLEOTIDE SEQUENCE [LARGE SCALE GENOMIC DNA]</scope>
    <source>
        <strain evidence="3">NLD-2019</strain>
        <tissue evidence="3">Leaf</tissue>
    </source>
</reference>
<organism evidence="3 4">
    <name type="scientific">Mikania micrantha</name>
    <name type="common">bitter vine</name>
    <dbReference type="NCBI Taxonomy" id="192012"/>
    <lineage>
        <taxon>Eukaryota</taxon>
        <taxon>Viridiplantae</taxon>
        <taxon>Streptophyta</taxon>
        <taxon>Embryophyta</taxon>
        <taxon>Tracheophyta</taxon>
        <taxon>Spermatophyta</taxon>
        <taxon>Magnoliopsida</taxon>
        <taxon>eudicotyledons</taxon>
        <taxon>Gunneridae</taxon>
        <taxon>Pentapetalae</taxon>
        <taxon>asterids</taxon>
        <taxon>campanulids</taxon>
        <taxon>Asterales</taxon>
        <taxon>Asteraceae</taxon>
        <taxon>Asteroideae</taxon>
        <taxon>Heliantheae alliance</taxon>
        <taxon>Eupatorieae</taxon>
        <taxon>Mikania</taxon>
    </lineage>
</organism>